<dbReference type="Pfam" id="PF04851">
    <property type="entry name" value="ResIII"/>
    <property type="match status" value="1"/>
</dbReference>
<feature type="domain" description="UvrD-like helicase C-terminal" evidence="2">
    <location>
        <begin position="526"/>
        <end position="571"/>
    </location>
</feature>
<dbReference type="SUPFAM" id="SSF52540">
    <property type="entry name" value="P-loop containing nucleoside triphosphate hydrolases"/>
    <property type="match status" value="1"/>
</dbReference>
<dbReference type="RefSeq" id="WP_190401590.1">
    <property type="nucleotide sequence ID" value="NZ_JACJQB010000001.1"/>
</dbReference>
<name>A0ABR7ZRX7_9CYAN</name>
<reference evidence="3 4" key="1">
    <citation type="journal article" date="2020" name="ISME J.">
        <title>Comparative genomics reveals insights into cyanobacterial evolution and habitat adaptation.</title>
        <authorList>
            <person name="Chen M.Y."/>
            <person name="Teng W.K."/>
            <person name="Zhao L."/>
            <person name="Hu C.X."/>
            <person name="Zhou Y.K."/>
            <person name="Han B.P."/>
            <person name="Song L.R."/>
            <person name="Shu W.S."/>
        </authorList>
    </citation>
    <scope>NUCLEOTIDE SEQUENCE [LARGE SCALE GENOMIC DNA]</scope>
    <source>
        <strain evidence="3 4">FACHB-723</strain>
    </source>
</reference>
<gene>
    <name evidence="3" type="ORF">H6F41_00975</name>
</gene>
<keyword evidence="3" id="KW-0547">Nucleotide-binding</keyword>
<dbReference type="PANTHER" id="PTHR11070">
    <property type="entry name" value="UVRD / RECB / PCRA DNA HELICASE FAMILY MEMBER"/>
    <property type="match status" value="1"/>
</dbReference>
<dbReference type="GO" id="GO:0004386">
    <property type="term" value="F:helicase activity"/>
    <property type="evidence" value="ECO:0007669"/>
    <property type="project" value="UniProtKB-KW"/>
</dbReference>
<keyword evidence="3" id="KW-0347">Helicase</keyword>
<sequence>MNKRNSYFFLQAEKNSSNSDFINEVEDYAETRKKQFYVIDRPLGDSKYSYKDTNHLIVLTPSTKILLINFGSPNSSFEEFCEDFLEDLAAIADKYRYKDIIGRARYWKENLIAEHDYTDEMLDLDMFIAENSVIDSKQKRSIELLISLLTGSINDVEKVKANIPDNILDKIKQKIVLFDGEQTRFIYTKPNKKRILIQGLSGTGKTELLLHKLRELYTSSKENRIIFTCHNKILADKLRIRIPDFFDFMKVEEQIQWEKRLWCVHAWGSHAQANSGTYSYICKYYGITFLPWSRTQPFDYVCKQAISQLTEHKLSEFGYAFDYMLIDESQDFPESFFDLCEMVTKKSVYIAGDIFQSIFDVVIISDIDPDYLLSKCYRTDPRTLMFAHAIGMGLFESPPIRWLEENEWTACGYLVDYNQEHTQITLTREPLSRFEDLKQEGIPSVSIVKTGVSDNENEVVAIIRILNEIKQSHPTVLPSDIGIIFINSGSQTYATADYLERAIPESLGWKVNKAYETKQASQDAIFISNRNNVKGLEFPFVICVTGKIMSALNYRNSLYMMLTRSFIQSYLLVSGELNEPNLLQCIEECLETINSKGFLSVDVPSDDEKKKLRMRINYNDTNLSYIDYIYQEFEKQNVPQPLQKRLYETVKLMTGENIDYNKFPIADLIMDLYQKMNKDELIST</sequence>
<dbReference type="PANTHER" id="PTHR11070:SF2">
    <property type="entry name" value="ATP-DEPENDENT DNA HELICASE SRS2"/>
    <property type="match status" value="1"/>
</dbReference>
<dbReference type="InterPro" id="IPR027785">
    <property type="entry name" value="UvrD-like_helicase_C"/>
</dbReference>
<keyword evidence="3" id="KW-0378">Hydrolase</keyword>
<keyword evidence="3" id="KW-0067">ATP-binding</keyword>
<comment type="caution">
    <text evidence="3">The sequence shown here is derived from an EMBL/GenBank/DDBJ whole genome shotgun (WGS) entry which is preliminary data.</text>
</comment>
<evidence type="ECO:0000313" key="4">
    <source>
        <dbReference type="Proteomes" id="UP000642094"/>
    </source>
</evidence>
<protein>
    <submittedName>
        <fullName evidence="3">DEAD/DEAH box helicase family protein</fullName>
    </submittedName>
</protein>
<accession>A0ABR7ZRX7</accession>
<evidence type="ECO:0000313" key="3">
    <source>
        <dbReference type="EMBL" id="MBD2186713.1"/>
    </source>
</evidence>
<dbReference type="InterPro" id="IPR006935">
    <property type="entry name" value="Helicase/UvrB_N"/>
</dbReference>
<dbReference type="EMBL" id="JACJQB010000001">
    <property type="protein sequence ID" value="MBD2186713.1"/>
    <property type="molecule type" value="Genomic_DNA"/>
</dbReference>
<dbReference type="Proteomes" id="UP000642094">
    <property type="component" value="Unassembled WGS sequence"/>
</dbReference>
<feature type="domain" description="Helicase/UvrB N-terminal" evidence="1">
    <location>
        <begin position="167"/>
        <end position="328"/>
    </location>
</feature>
<dbReference type="Gene3D" id="3.40.50.300">
    <property type="entry name" value="P-loop containing nucleotide triphosphate hydrolases"/>
    <property type="match status" value="2"/>
</dbReference>
<evidence type="ECO:0000259" key="1">
    <source>
        <dbReference type="Pfam" id="PF04851"/>
    </source>
</evidence>
<dbReference type="Pfam" id="PF13538">
    <property type="entry name" value="UvrD_C_2"/>
    <property type="match status" value="1"/>
</dbReference>
<dbReference type="InterPro" id="IPR000212">
    <property type="entry name" value="DNA_helicase_UvrD/REP"/>
</dbReference>
<evidence type="ECO:0000259" key="2">
    <source>
        <dbReference type="Pfam" id="PF13538"/>
    </source>
</evidence>
<keyword evidence="4" id="KW-1185">Reference proteome</keyword>
<organism evidence="3 4">
    <name type="scientific">Pseudanabaena mucicola FACHB-723</name>
    <dbReference type="NCBI Taxonomy" id="2692860"/>
    <lineage>
        <taxon>Bacteria</taxon>
        <taxon>Bacillati</taxon>
        <taxon>Cyanobacteriota</taxon>
        <taxon>Cyanophyceae</taxon>
        <taxon>Pseudanabaenales</taxon>
        <taxon>Pseudanabaenaceae</taxon>
        <taxon>Pseudanabaena</taxon>
    </lineage>
</organism>
<proteinExistence type="predicted"/>
<dbReference type="InterPro" id="IPR027417">
    <property type="entry name" value="P-loop_NTPase"/>
</dbReference>